<keyword evidence="1" id="KW-1185">Reference proteome</keyword>
<organism evidence="1 2">
    <name type="scientific">Danio rerio</name>
    <name type="common">Zebrafish</name>
    <name type="synonym">Brachydanio rerio</name>
    <dbReference type="NCBI Taxonomy" id="7955"/>
    <lineage>
        <taxon>Eukaryota</taxon>
        <taxon>Metazoa</taxon>
        <taxon>Chordata</taxon>
        <taxon>Craniata</taxon>
        <taxon>Vertebrata</taxon>
        <taxon>Euteleostomi</taxon>
        <taxon>Actinopterygii</taxon>
        <taxon>Neopterygii</taxon>
        <taxon>Teleostei</taxon>
        <taxon>Ostariophysi</taxon>
        <taxon>Cypriniformes</taxon>
        <taxon>Danionidae</taxon>
        <taxon>Danioninae</taxon>
        <taxon>Danio</taxon>
    </lineage>
</organism>
<accession>A0AB32TAF9</accession>
<evidence type="ECO:0000313" key="1">
    <source>
        <dbReference type="Proteomes" id="UP000000437"/>
    </source>
</evidence>
<dbReference type="RefSeq" id="XP_068072288.1">
    <property type="nucleotide sequence ID" value="XM_068216187.2"/>
</dbReference>
<dbReference type="AGR" id="ZFIN:ZDB-GENE-071004-24"/>
<evidence type="ECO:0000313" key="2">
    <source>
        <dbReference type="RefSeq" id="XP_068072288.1"/>
    </source>
</evidence>
<dbReference type="PANTHER" id="PTHR21063:SF4">
    <property type="entry name" value="CD48 ANTIGEN-RELATED"/>
    <property type="match status" value="1"/>
</dbReference>
<proteinExistence type="predicted"/>
<evidence type="ECO:0000313" key="3">
    <source>
        <dbReference type="ZFIN" id="ZDB-GENE-071004-24"/>
    </source>
</evidence>
<dbReference type="ZFIN" id="ZDB-GENE-071004-24">
    <property type="gene designation" value="zgc:171699"/>
</dbReference>
<gene>
    <name evidence="2 3" type="ORF">zgc:171699</name>
</gene>
<name>A0AB32TAF9_DANRE</name>
<dbReference type="Gene3D" id="2.60.40.10">
    <property type="entry name" value="Immunoglobulins"/>
    <property type="match status" value="1"/>
</dbReference>
<dbReference type="InterPro" id="IPR013783">
    <property type="entry name" value="Ig-like_fold"/>
</dbReference>
<dbReference type="PANTHER" id="PTHR21063">
    <property type="entry name" value="LFA-3"/>
    <property type="match status" value="1"/>
</dbReference>
<protein>
    <submittedName>
        <fullName evidence="2">Uncharacterized protein isoform X1</fullName>
    </submittedName>
</protein>
<reference evidence="2" key="1">
    <citation type="submission" date="2025-08" db="UniProtKB">
        <authorList>
            <consortium name="RefSeq"/>
        </authorList>
    </citation>
    <scope>IDENTIFICATION</scope>
    <source>
        <strain evidence="2">Tuebingen</strain>
        <tissue evidence="2">Fibroblasts and whole tissue</tissue>
    </source>
</reference>
<dbReference type="Proteomes" id="UP000000437">
    <property type="component" value="Chromosome 22"/>
</dbReference>
<sequence>MRKANYSMTWYFCGDILITGDPSKTCIDVQCEEQFRDKLKVDHQNGSLTIRNINTGDSEVCKLKIVISDRYVSIIRRKRFNVIVNSEQKGNQQQSAAVEICNGVFLTLLLAAATAAAVMIYRRLHRKLRGTPWHENDADNPNSIPLREFRVL</sequence>